<protein>
    <recommendedName>
        <fullName evidence="1">Xyloglucan endo-transglycosylase C-terminal domain-containing protein</fullName>
    </recommendedName>
</protein>
<dbReference type="Gene3D" id="2.60.120.200">
    <property type="match status" value="1"/>
</dbReference>
<dbReference type="SUPFAM" id="SSF49899">
    <property type="entry name" value="Concanavalin A-like lectins/glucanases"/>
    <property type="match status" value="1"/>
</dbReference>
<accession>A0AAP0KGC2</accession>
<sequence length="134" mass="14892">MRGGLVKTDWTKAPFTAYYRNFNANACTGSSSTSSSSCSSSSKFGNALTKNSWQTQELDAMSRRRLRWVQKNYMIYNYCSDFKRFPQGPPPECRPSRAEGPFPEKRAAAAASTNPCAKILRIRGGVFSLLLSVT</sequence>
<dbReference type="EMBL" id="JBBNAF010000004">
    <property type="protein sequence ID" value="KAK9150797.1"/>
    <property type="molecule type" value="Genomic_DNA"/>
</dbReference>
<dbReference type="Proteomes" id="UP001420932">
    <property type="component" value="Unassembled WGS sequence"/>
</dbReference>
<dbReference type="GO" id="GO:0016762">
    <property type="term" value="F:xyloglucan:xyloglucosyl transferase activity"/>
    <property type="evidence" value="ECO:0007669"/>
    <property type="project" value="InterPro"/>
</dbReference>
<dbReference type="InterPro" id="IPR010713">
    <property type="entry name" value="XET_C"/>
</dbReference>
<dbReference type="InterPro" id="IPR013320">
    <property type="entry name" value="ConA-like_dom_sf"/>
</dbReference>
<organism evidence="2 3">
    <name type="scientific">Stephania yunnanensis</name>
    <dbReference type="NCBI Taxonomy" id="152371"/>
    <lineage>
        <taxon>Eukaryota</taxon>
        <taxon>Viridiplantae</taxon>
        <taxon>Streptophyta</taxon>
        <taxon>Embryophyta</taxon>
        <taxon>Tracheophyta</taxon>
        <taxon>Spermatophyta</taxon>
        <taxon>Magnoliopsida</taxon>
        <taxon>Ranunculales</taxon>
        <taxon>Menispermaceae</taxon>
        <taxon>Menispermoideae</taxon>
        <taxon>Cissampelideae</taxon>
        <taxon>Stephania</taxon>
    </lineage>
</organism>
<evidence type="ECO:0000259" key="1">
    <source>
        <dbReference type="Pfam" id="PF06955"/>
    </source>
</evidence>
<evidence type="ECO:0000313" key="3">
    <source>
        <dbReference type="Proteomes" id="UP001420932"/>
    </source>
</evidence>
<feature type="domain" description="Xyloglucan endo-transglycosylase C-terminal" evidence="1">
    <location>
        <begin position="50"/>
        <end position="93"/>
    </location>
</feature>
<dbReference type="GO" id="GO:0044042">
    <property type="term" value="P:glucan metabolic process"/>
    <property type="evidence" value="ECO:0007669"/>
    <property type="project" value="InterPro"/>
</dbReference>
<dbReference type="GO" id="GO:0004553">
    <property type="term" value="F:hydrolase activity, hydrolyzing O-glycosyl compounds"/>
    <property type="evidence" value="ECO:0007669"/>
    <property type="project" value="InterPro"/>
</dbReference>
<gene>
    <name evidence="2" type="ORF">Syun_009106</name>
</gene>
<dbReference type="AlphaFoldDB" id="A0AAP0KGC2"/>
<name>A0AAP0KGC2_9MAGN</name>
<dbReference type="GO" id="GO:0048046">
    <property type="term" value="C:apoplast"/>
    <property type="evidence" value="ECO:0007669"/>
    <property type="project" value="InterPro"/>
</dbReference>
<reference evidence="2 3" key="1">
    <citation type="submission" date="2024-01" db="EMBL/GenBank/DDBJ databases">
        <title>Genome assemblies of Stephania.</title>
        <authorList>
            <person name="Yang L."/>
        </authorList>
    </citation>
    <scope>NUCLEOTIDE SEQUENCE [LARGE SCALE GENOMIC DNA]</scope>
    <source>
        <strain evidence="2">YNDBR</strain>
        <tissue evidence="2">Leaf</tissue>
    </source>
</reference>
<dbReference type="PANTHER" id="PTHR31062">
    <property type="entry name" value="XYLOGLUCAN ENDOTRANSGLUCOSYLASE/HYDROLASE PROTEIN 8-RELATED"/>
    <property type="match status" value="1"/>
</dbReference>
<proteinExistence type="predicted"/>
<dbReference type="InterPro" id="IPR044791">
    <property type="entry name" value="Beta-glucanase/XTH"/>
</dbReference>
<comment type="caution">
    <text evidence="2">The sequence shown here is derived from an EMBL/GenBank/DDBJ whole genome shotgun (WGS) entry which is preliminary data.</text>
</comment>
<evidence type="ECO:0000313" key="2">
    <source>
        <dbReference type="EMBL" id="KAK9150797.1"/>
    </source>
</evidence>
<dbReference type="Pfam" id="PF06955">
    <property type="entry name" value="XET_C"/>
    <property type="match status" value="1"/>
</dbReference>
<keyword evidence="3" id="KW-1185">Reference proteome</keyword>